<evidence type="ECO:0000256" key="1">
    <source>
        <dbReference type="SAM" id="SignalP"/>
    </source>
</evidence>
<organism evidence="2 3">
    <name type="scientific">Strongyloides papillosus</name>
    <name type="common">Intestinal threadworm</name>
    <dbReference type="NCBI Taxonomy" id="174720"/>
    <lineage>
        <taxon>Eukaryota</taxon>
        <taxon>Metazoa</taxon>
        <taxon>Ecdysozoa</taxon>
        <taxon>Nematoda</taxon>
        <taxon>Chromadorea</taxon>
        <taxon>Rhabditida</taxon>
        <taxon>Tylenchina</taxon>
        <taxon>Panagrolaimomorpha</taxon>
        <taxon>Strongyloidoidea</taxon>
        <taxon>Strongyloididae</taxon>
        <taxon>Strongyloides</taxon>
    </lineage>
</organism>
<accession>A0A0N5CIZ5</accession>
<dbReference type="WBParaSite" id="SPAL_0001780200.1">
    <property type="protein sequence ID" value="SPAL_0001780200.1"/>
    <property type="gene ID" value="SPAL_0001780200"/>
</dbReference>
<name>A0A0N5CIZ5_STREA</name>
<proteinExistence type="predicted"/>
<feature type="signal peptide" evidence="1">
    <location>
        <begin position="1"/>
        <end position="20"/>
    </location>
</feature>
<sequence length="153" mass="18431">MIGFHRLLIFLTIFIYETNERRPPQYEYLTAITGELKCKYKVGKGAVITLFTKEGIKRRERVLSSKFVEYRNTFFISGTIRSFLIPSFYLKIYHVCTASKIPYIVKYVKMINWYYITRVEKRGHFLDLSVLELSRLRGQKIRYPRYLKKETKF</sequence>
<reference evidence="3" key="1">
    <citation type="submission" date="2017-02" db="UniProtKB">
        <authorList>
            <consortium name="WormBaseParasite"/>
        </authorList>
    </citation>
    <scope>IDENTIFICATION</scope>
</reference>
<protein>
    <submittedName>
        <fullName evidence="3">Uncharacterized protein</fullName>
    </submittedName>
</protein>
<dbReference type="Proteomes" id="UP000046392">
    <property type="component" value="Unplaced"/>
</dbReference>
<dbReference type="InterPro" id="IPR038479">
    <property type="entry name" value="Transthyretin-like_sf"/>
</dbReference>
<feature type="chain" id="PRO_5005895941" evidence="1">
    <location>
        <begin position="21"/>
        <end position="153"/>
    </location>
</feature>
<dbReference type="AlphaFoldDB" id="A0A0N5CIZ5"/>
<keyword evidence="2" id="KW-1185">Reference proteome</keyword>
<dbReference type="Gene3D" id="2.60.40.3330">
    <property type="match status" value="1"/>
</dbReference>
<evidence type="ECO:0000313" key="3">
    <source>
        <dbReference type="WBParaSite" id="SPAL_0001780200.1"/>
    </source>
</evidence>
<keyword evidence="1" id="KW-0732">Signal</keyword>
<evidence type="ECO:0000313" key="2">
    <source>
        <dbReference type="Proteomes" id="UP000046392"/>
    </source>
</evidence>